<dbReference type="Proteomes" id="UP000000249">
    <property type="component" value="Chromosome 1"/>
</dbReference>
<dbReference type="AlphaFoldDB" id="A0A0H3AN67"/>
<dbReference type="InterPro" id="IPR036271">
    <property type="entry name" value="Tet_transcr_reg_TetR-rel_C_sf"/>
</dbReference>
<feature type="DNA-binding region" description="H-T-H motif" evidence="4">
    <location>
        <begin position="36"/>
        <end position="55"/>
    </location>
</feature>
<dbReference type="InterPro" id="IPR009057">
    <property type="entry name" value="Homeodomain-like_sf"/>
</dbReference>
<evidence type="ECO:0000259" key="5">
    <source>
        <dbReference type="PROSITE" id="PS50977"/>
    </source>
</evidence>
<organism evidence="6 7">
    <name type="scientific">Vibrio cholerae serotype O1 (strain ATCC 39541 / Classical Ogawa 395 / O395)</name>
    <dbReference type="NCBI Taxonomy" id="345073"/>
    <lineage>
        <taxon>Bacteria</taxon>
        <taxon>Pseudomonadati</taxon>
        <taxon>Pseudomonadota</taxon>
        <taxon>Gammaproteobacteria</taxon>
        <taxon>Vibrionales</taxon>
        <taxon>Vibrionaceae</taxon>
        <taxon>Vibrio</taxon>
    </lineage>
</organism>
<feature type="domain" description="HTH tetR-type" evidence="5">
    <location>
        <begin position="13"/>
        <end position="73"/>
    </location>
</feature>
<proteinExistence type="predicted"/>
<evidence type="ECO:0000256" key="2">
    <source>
        <dbReference type="ARBA" id="ARBA00023125"/>
    </source>
</evidence>
<reference evidence="6 7" key="1">
    <citation type="submission" date="2007-03" db="EMBL/GenBank/DDBJ databases">
        <authorList>
            <person name="Heidelberg J."/>
        </authorList>
    </citation>
    <scope>NUCLEOTIDE SEQUENCE [LARGE SCALE GENOMIC DNA]</scope>
    <source>
        <strain evidence="7">ATCC 39541 / Classical Ogawa 395 / O395</strain>
    </source>
</reference>
<dbReference type="SUPFAM" id="SSF48498">
    <property type="entry name" value="Tetracyclin repressor-like, C-terminal domain"/>
    <property type="match status" value="1"/>
</dbReference>
<dbReference type="Gene3D" id="1.10.357.10">
    <property type="entry name" value="Tetracycline Repressor, domain 2"/>
    <property type="match status" value="1"/>
</dbReference>
<dbReference type="PROSITE" id="PS50977">
    <property type="entry name" value="HTH_TETR_2"/>
    <property type="match status" value="1"/>
</dbReference>
<keyword evidence="2 4" id="KW-0238">DNA-binding</keyword>
<evidence type="ECO:0000256" key="1">
    <source>
        <dbReference type="ARBA" id="ARBA00023015"/>
    </source>
</evidence>
<dbReference type="KEGG" id="vcr:VC395_2603"/>
<dbReference type="InterPro" id="IPR011075">
    <property type="entry name" value="TetR_C"/>
</dbReference>
<evidence type="ECO:0000313" key="7">
    <source>
        <dbReference type="Proteomes" id="UP000000249"/>
    </source>
</evidence>
<evidence type="ECO:0000256" key="3">
    <source>
        <dbReference type="ARBA" id="ARBA00023163"/>
    </source>
</evidence>
<name>A0A0H3AN67_VIBC3</name>
<dbReference type="OrthoDB" id="9151800at2"/>
<dbReference type="SUPFAM" id="SSF46689">
    <property type="entry name" value="Homeodomain-like"/>
    <property type="match status" value="1"/>
</dbReference>
<protein>
    <submittedName>
        <fullName evidence="6">Transcriptional regulator, TetR family</fullName>
    </submittedName>
</protein>
<dbReference type="GO" id="GO:0000976">
    <property type="term" value="F:transcription cis-regulatory region binding"/>
    <property type="evidence" value="ECO:0007669"/>
    <property type="project" value="TreeGrafter"/>
</dbReference>
<dbReference type="InterPro" id="IPR001647">
    <property type="entry name" value="HTH_TetR"/>
</dbReference>
<dbReference type="GeneID" id="69718907"/>
<evidence type="ECO:0000256" key="4">
    <source>
        <dbReference type="PROSITE-ProRule" id="PRU00335"/>
    </source>
</evidence>
<dbReference type="PANTHER" id="PTHR30055">
    <property type="entry name" value="HTH-TYPE TRANSCRIPTIONAL REGULATOR RUTR"/>
    <property type="match status" value="1"/>
</dbReference>
<dbReference type="Pfam" id="PF14514">
    <property type="entry name" value="TetR_C_9"/>
    <property type="match status" value="1"/>
</dbReference>
<gene>
    <name evidence="6" type="ordered locus">VC0395_A2064</name>
</gene>
<dbReference type="EMBL" id="CP000627">
    <property type="protein sequence ID" value="ABQ21860.1"/>
    <property type="molecule type" value="Genomic_DNA"/>
</dbReference>
<evidence type="ECO:0000313" key="6">
    <source>
        <dbReference type="EMBL" id="ABQ21860.1"/>
    </source>
</evidence>
<keyword evidence="1" id="KW-0805">Transcription regulation</keyword>
<dbReference type="PANTHER" id="PTHR30055:SF233">
    <property type="entry name" value="REGULATORY PROTEIN TETR"/>
    <property type="match status" value="1"/>
</dbReference>
<dbReference type="RefSeq" id="WP_000175326.1">
    <property type="nucleotide sequence ID" value="NC_009457.1"/>
</dbReference>
<sequence length="211" mass="24371">MTLRKVGRPSQQTQARDQLIMHARELFSVMPYDKVSTRLIASKAGVDISLIRYYFANKAGLFETMLRETLLPMKAQLGLLVAESSHQNLTDLMRTYYREMFKIPYFPRLIMQVMNTPGSDMKKQLIEKVVLDITRPIQETLFEKLIERGVIREGMDPQLCKISYLSLMIFPFIAPPALLKIHGVELSQTFLESLVEHNIQLMEQGFITRMG</sequence>
<dbReference type="InterPro" id="IPR050109">
    <property type="entry name" value="HTH-type_TetR-like_transc_reg"/>
</dbReference>
<accession>A0A0H3AN67</accession>
<dbReference type="PATRIC" id="fig|345073.21.peg.2506"/>
<dbReference type="FunFam" id="1.10.357.10:FF:000055">
    <property type="entry name" value="TetR family transcriptional regulator"/>
    <property type="match status" value="1"/>
</dbReference>
<dbReference type="KEGG" id="vco:VC0395_A2064"/>
<dbReference type="GO" id="GO:0003700">
    <property type="term" value="F:DNA-binding transcription factor activity"/>
    <property type="evidence" value="ECO:0007669"/>
    <property type="project" value="TreeGrafter"/>
</dbReference>
<dbReference type="Pfam" id="PF00440">
    <property type="entry name" value="TetR_N"/>
    <property type="match status" value="1"/>
</dbReference>
<dbReference type="eggNOG" id="COG1309">
    <property type="taxonomic scope" value="Bacteria"/>
</dbReference>
<keyword evidence="3" id="KW-0804">Transcription</keyword>
<dbReference type="SMR" id="A0A0H3AN67"/>